<dbReference type="AlphaFoldDB" id="A0A8E5HYA5"/>
<evidence type="ECO:0000256" key="1">
    <source>
        <dbReference type="SAM" id="SignalP"/>
    </source>
</evidence>
<proteinExistence type="predicted"/>
<dbReference type="SUPFAM" id="SSF51322">
    <property type="entry name" value="Cyanovirin-N"/>
    <property type="match status" value="1"/>
</dbReference>
<dbReference type="GeneID" id="66068546"/>
<evidence type="ECO:0000313" key="3">
    <source>
        <dbReference type="EMBL" id="QUC23528.1"/>
    </source>
</evidence>
<gene>
    <name evidence="3" type="ORF">UV8b_07769</name>
</gene>
<dbReference type="Pfam" id="PF08881">
    <property type="entry name" value="CVNH"/>
    <property type="match status" value="1"/>
</dbReference>
<dbReference type="Proteomes" id="UP000027002">
    <property type="component" value="Chromosome 7"/>
</dbReference>
<accession>A0A8E5HYA5</accession>
<name>A0A8E5HYA5_USTVR</name>
<protein>
    <recommendedName>
        <fullName evidence="2">Cyanovirin-N domain-containing protein</fullName>
    </recommendedName>
</protein>
<sequence>MKFVLVATAFAALALAAPAPGSPIPDAEDAAIIPSESSLEGLSLAEKQPEEPKKIKGFPRDNSFAEHCKGLTLDTTLAGVAKSTCDGEVKELSLDRCVNNVDGTLVHDLNGRFSASCPKKWVNLDGTVLNAKCARIRTENGKSVYKRTSIDLKDYLSFYKGALHCN</sequence>
<evidence type="ECO:0000259" key="2">
    <source>
        <dbReference type="Pfam" id="PF08881"/>
    </source>
</evidence>
<keyword evidence="4" id="KW-1185">Reference proteome</keyword>
<feature type="chain" id="PRO_5034977452" description="Cyanovirin-N domain-containing protein" evidence="1">
    <location>
        <begin position="17"/>
        <end position="166"/>
    </location>
</feature>
<keyword evidence="1" id="KW-0732">Signal</keyword>
<feature type="domain" description="Cyanovirin-N" evidence="2">
    <location>
        <begin position="64"/>
        <end position="163"/>
    </location>
</feature>
<dbReference type="Gene3D" id="2.30.60.10">
    <property type="entry name" value="Cyanovirin-N"/>
    <property type="match status" value="1"/>
</dbReference>
<organism evidence="3 4">
    <name type="scientific">Ustilaginoidea virens</name>
    <name type="common">Rice false smut fungus</name>
    <name type="synonym">Villosiclava virens</name>
    <dbReference type="NCBI Taxonomy" id="1159556"/>
    <lineage>
        <taxon>Eukaryota</taxon>
        <taxon>Fungi</taxon>
        <taxon>Dikarya</taxon>
        <taxon>Ascomycota</taxon>
        <taxon>Pezizomycotina</taxon>
        <taxon>Sordariomycetes</taxon>
        <taxon>Hypocreomycetidae</taxon>
        <taxon>Hypocreales</taxon>
        <taxon>Clavicipitaceae</taxon>
        <taxon>Ustilaginoidea</taxon>
    </lineage>
</organism>
<feature type="signal peptide" evidence="1">
    <location>
        <begin position="1"/>
        <end position="16"/>
    </location>
</feature>
<dbReference type="RefSeq" id="XP_043001201.1">
    <property type="nucleotide sequence ID" value="XM_043145266.1"/>
</dbReference>
<dbReference type="InterPro" id="IPR011058">
    <property type="entry name" value="Cyanovirin-N"/>
</dbReference>
<reference evidence="3" key="1">
    <citation type="submission" date="2020-03" db="EMBL/GenBank/DDBJ databases">
        <title>A mixture of massive structural variations and highly conserved coding sequences in Ustilaginoidea virens genome.</title>
        <authorList>
            <person name="Zhang K."/>
            <person name="Zhao Z."/>
            <person name="Zhang Z."/>
            <person name="Li Y."/>
            <person name="Hsiang T."/>
            <person name="Sun W."/>
        </authorList>
    </citation>
    <scope>NUCLEOTIDE SEQUENCE</scope>
    <source>
        <strain evidence="3">UV-8b</strain>
    </source>
</reference>
<dbReference type="KEGG" id="uvi:66068546"/>
<dbReference type="EMBL" id="CP072759">
    <property type="protein sequence ID" value="QUC23528.1"/>
    <property type="molecule type" value="Genomic_DNA"/>
</dbReference>
<dbReference type="OrthoDB" id="2947935at2759"/>
<dbReference type="InterPro" id="IPR036673">
    <property type="entry name" value="Cyanovirin-N_sf"/>
</dbReference>
<evidence type="ECO:0000313" key="4">
    <source>
        <dbReference type="Proteomes" id="UP000027002"/>
    </source>
</evidence>